<proteinExistence type="inferred from homology"/>
<comment type="similarity">
    <text evidence="2 4">Belongs to the Nudix hydrolase family.</text>
</comment>
<dbReference type="RefSeq" id="WP_114452590.1">
    <property type="nucleotide sequence ID" value="NZ_QPJC01000004.1"/>
</dbReference>
<dbReference type="Gene3D" id="3.90.79.10">
    <property type="entry name" value="Nucleoside Triphosphate Pyrophosphohydrolase"/>
    <property type="match status" value="1"/>
</dbReference>
<organism evidence="6 7">
    <name type="scientific">Halopolyspora algeriensis</name>
    <dbReference type="NCBI Taxonomy" id="1500506"/>
    <lineage>
        <taxon>Bacteria</taxon>
        <taxon>Bacillati</taxon>
        <taxon>Actinomycetota</taxon>
        <taxon>Actinomycetes</taxon>
        <taxon>Actinomycetes incertae sedis</taxon>
        <taxon>Halopolyspora</taxon>
    </lineage>
</organism>
<dbReference type="AlphaFoldDB" id="A0A368VRE8"/>
<evidence type="ECO:0000313" key="7">
    <source>
        <dbReference type="Proteomes" id="UP000253495"/>
    </source>
</evidence>
<dbReference type="Proteomes" id="UP000253495">
    <property type="component" value="Unassembled WGS sequence"/>
</dbReference>
<evidence type="ECO:0000256" key="4">
    <source>
        <dbReference type="RuleBase" id="RU003476"/>
    </source>
</evidence>
<evidence type="ECO:0000313" key="6">
    <source>
        <dbReference type="EMBL" id="RCW44512.1"/>
    </source>
</evidence>
<dbReference type="GO" id="GO:0016787">
    <property type="term" value="F:hydrolase activity"/>
    <property type="evidence" value="ECO:0007669"/>
    <property type="project" value="UniProtKB-KW"/>
</dbReference>
<dbReference type="InterPro" id="IPR020084">
    <property type="entry name" value="NUDIX_hydrolase_CS"/>
</dbReference>
<dbReference type="PRINTS" id="PR00502">
    <property type="entry name" value="NUDIXFAMILY"/>
</dbReference>
<comment type="caution">
    <text evidence="6">The sequence shown here is derived from an EMBL/GenBank/DDBJ whole genome shotgun (WGS) entry which is preliminary data.</text>
</comment>
<dbReference type="EMBL" id="QPJC01000004">
    <property type="protein sequence ID" value="RCW44512.1"/>
    <property type="molecule type" value="Genomic_DNA"/>
</dbReference>
<evidence type="ECO:0000256" key="1">
    <source>
        <dbReference type="ARBA" id="ARBA00001946"/>
    </source>
</evidence>
<dbReference type="PANTHER" id="PTHR43046:SF14">
    <property type="entry name" value="MUTT_NUDIX FAMILY PROTEIN"/>
    <property type="match status" value="1"/>
</dbReference>
<dbReference type="SUPFAM" id="SSF55811">
    <property type="entry name" value="Nudix"/>
    <property type="match status" value="1"/>
</dbReference>
<dbReference type="InterPro" id="IPR000086">
    <property type="entry name" value="NUDIX_hydrolase_dom"/>
</dbReference>
<dbReference type="PROSITE" id="PS00893">
    <property type="entry name" value="NUDIX_BOX"/>
    <property type="match status" value="1"/>
</dbReference>
<evidence type="ECO:0000256" key="2">
    <source>
        <dbReference type="ARBA" id="ARBA00005582"/>
    </source>
</evidence>
<evidence type="ECO:0000259" key="5">
    <source>
        <dbReference type="PROSITE" id="PS51462"/>
    </source>
</evidence>
<feature type="domain" description="Nudix hydrolase" evidence="5">
    <location>
        <begin position="18"/>
        <end position="145"/>
    </location>
</feature>
<dbReference type="Pfam" id="PF00293">
    <property type="entry name" value="NUDIX"/>
    <property type="match status" value="1"/>
</dbReference>
<protein>
    <submittedName>
        <fullName evidence="6">8-oxo-dGTP diphosphatase</fullName>
    </submittedName>
</protein>
<keyword evidence="7" id="KW-1185">Reference proteome</keyword>
<dbReference type="InterPro" id="IPR020476">
    <property type="entry name" value="Nudix_hydrolase"/>
</dbReference>
<evidence type="ECO:0000256" key="3">
    <source>
        <dbReference type="ARBA" id="ARBA00022801"/>
    </source>
</evidence>
<accession>A0A368VRE8</accession>
<dbReference type="PROSITE" id="PS51462">
    <property type="entry name" value="NUDIX"/>
    <property type="match status" value="1"/>
</dbReference>
<comment type="cofactor">
    <cofactor evidence="1">
        <name>Mg(2+)</name>
        <dbReference type="ChEBI" id="CHEBI:18420"/>
    </cofactor>
</comment>
<name>A0A368VRE8_9ACTN</name>
<dbReference type="PANTHER" id="PTHR43046">
    <property type="entry name" value="GDP-MANNOSE MANNOSYL HYDROLASE"/>
    <property type="match status" value="1"/>
</dbReference>
<gene>
    <name evidence="6" type="ORF">DFQ14_104101</name>
</gene>
<dbReference type="InterPro" id="IPR015797">
    <property type="entry name" value="NUDIX_hydrolase-like_dom_sf"/>
</dbReference>
<sequence length="148" mass="16177">MGLPEVTDLTRLDAEDGVQQQAVGAVVDHEGSVLLLQRPAEDVRSGEWELPSGAVEPGEDLMTALRREITEETGLVVSEVLGYLGAFDYTSDSGMHTRRHTWSVTVTGVDEVDLSEHEAHMWVGPSDEYPISAEAAVLIRQHFHPANT</sequence>
<dbReference type="OrthoDB" id="21342at2"/>
<reference evidence="6 7" key="1">
    <citation type="submission" date="2018-07" db="EMBL/GenBank/DDBJ databases">
        <title>Genomic Encyclopedia of Type Strains, Phase III (KMG-III): the genomes of soil and plant-associated and newly described type strains.</title>
        <authorList>
            <person name="Whitman W."/>
        </authorList>
    </citation>
    <scope>NUCLEOTIDE SEQUENCE [LARGE SCALE GENOMIC DNA]</scope>
    <source>
        <strain evidence="6 7">CECT 8575</strain>
    </source>
</reference>
<keyword evidence="3 4" id="KW-0378">Hydrolase</keyword>